<keyword evidence="8" id="KW-1185">Reference proteome</keyword>
<comment type="subcellular location">
    <subcellularLocation>
        <location evidence="1">Membrane</location>
        <topology evidence="1">Multi-pass membrane protein</topology>
    </subcellularLocation>
</comment>
<feature type="transmembrane region" description="Helical" evidence="6">
    <location>
        <begin position="58"/>
        <end position="83"/>
    </location>
</feature>
<comment type="similarity">
    <text evidence="2">Belongs to the major facilitator superfamily. Proton-dependent oligopeptide transporter (POT/PTR) (TC 2.A.17) family.</text>
</comment>
<protein>
    <submittedName>
        <fullName evidence="7">Uncharacterized protein</fullName>
    </submittedName>
</protein>
<feature type="transmembrane region" description="Helical" evidence="6">
    <location>
        <begin position="124"/>
        <end position="142"/>
    </location>
</feature>
<dbReference type="InterPro" id="IPR036259">
    <property type="entry name" value="MFS_trans_sf"/>
</dbReference>
<dbReference type="PANTHER" id="PTHR11654">
    <property type="entry name" value="OLIGOPEPTIDE TRANSPORTER-RELATED"/>
    <property type="match status" value="1"/>
</dbReference>
<organism evidence="7 8">
    <name type="scientific">Durusdinium trenchii</name>
    <dbReference type="NCBI Taxonomy" id="1381693"/>
    <lineage>
        <taxon>Eukaryota</taxon>
        <taxon>Sar</taxon>
        <taxon>Alveolata</taxon>
        <taxon>Dinophyceae</taxon>
        <taxon>Suessiales</taxon>
        <taxon>Symbiodiniaceae</taxon>
        <taxon>Durusdinium</taxon>
    </lineage>
</organism>
<evidence type="ECO:0000256" key="1">
    <source>
        <dbReference type="ARBA" id="ARBA00004141"/>
    </source>
</evidence>
<name>A0ABP0QYC1_9DINO</name>
<evidence type="ECO:0000256" key="6">
    <source>
        <dbReference type="SAM" id="Phobius"/>
    </source>
</evidence>
<accession>A0ABP0QYC1</accession>
<dbReference type="Gene3D" id="1.20.1250.20">
    <property type="entry name" value="MFS general substrate transporter like domains"/>
    <property type="match status" value="1"/>
</dbReference>
<comment type="caution">
    <text evidence="7">The sequence shown here is derived from an EMBL/GenBank/DDBJ whole genome shotgun (WGS) entry which is preliminary data.</text>
</comment>
<feature type="transmembrane region" description="Helical" evidence="6">
    <location>
        <begin position="307"/>
        <end position="326"/>
    </location>
</feature>
<evidence type="ECO:0000313" key="8">
    <source>
        <dbReference type="Proteomes" id="UP001642484"/>
    </source>
</evidence>
<dbReference type="EMBL" id="CAXAMN010025139">
    <property type="protein sequence ID" value="CAK9092959.1"/>
    <property type="molecule type" value="Genomic_DNA"/>
</dbReference>
<dbReference type="Proteomes" id="UP001642484">
    <property type="component" value="Unassembled WGS sequence"/>
</dbReference>
<evidence type="ECO:0000256" key="3">
    <source>
        <dbReference type="ARBA" id="ARBA00022692"/>
    </source>
</evidence>
<evidence type="ECO:0000256" key="5">
    <source>
        <dbReference type="ARBA" id="ARBA00023136"/>
    </source>
</evidence>
<evidence type="ECO:0000256" key="4">
    <source>
        <dbReference type="ARBA" id="ARBA00022989"/>
    </source>
</evidence>
<keyword evidence="3 6" id="KW-0812">Transmembrane</keyword>
<evidence type="ECO:0000313" key="7">
    <source>
        <dbReference type="EMBL" id="CAK9092959.1"/>
    </source>
</evidence>
<keyword evidence="4 6" id="KW-1133">Transmembrane helix</keyword>
<feature type="transmembrane region" description="Helical" evidence="6">
    <location>
        <begin position="512"/>
        <end position="536"/>
    </location>
</feature>
<feature type="transmembrane region" description="Helical" evidence="6">
    <location>
        <begin position="443"/>
        <end position="462"/>
    </location>
</feature>
<gene>
    <name evidence="7" type="ORF">CCMP2556_LOCUS44467</name>
</gene>
<keyword evidence="5 6" id="KW-0472">Membrane</keyword>
<reference evidence="7 8" key="1">
    <citation type="submission" date="2024-02" db="EMBL/GenBank/DDBJ databases">
        <authorList>
            <person name="Chen Y."/>
            <person name="Shah S."/>
            <person name="Dougan E. K."/>
            <person name="Thang M."/>
            <person name="Chan C."/>
        </authorList>
    </citation>
    <scope>NUCLEOTIDE SEQUENCE [LARGE SCALE GENOMIC DNA]</scope>
</reference>
<feature type="transmembrane region" description="Helical" evidence="6">
    <location>
        <begin position="95"/>
        <end position="118"/>
    </location>
</feature>
<dbReference type="InterPro" id="IPR000109">
    <property type="entry name" value="POT_fam"/>
</dbReference>
<feature type="transmembrane region" description="Helical" evidence="6">
    <location>
        <begin position="277"/>
        <end position="301"/>
    </location>
</feature>
<feature type="transmembrane region" description="Helical" evidence="6">
    <location>
        <begin position="190"/>
        <end position="209"/>
    </location>
</feature>
<feature type="transmembrane region" description="Helical" evidence="6">
    <location>
        <begin position="221"/>
        <end position="247"/>
    </location>
</feature>
<feature type="transmembrane region" description="Helical" evidence="6">
    <location>
        <begin position="17"/>
        <end position="38"/>
    </location>
</feature>
<proteinExistence type="inferred from homology"/>
<feature type="transmembrane region" description="Helical" evidence="6">
    <location>
        <begin position="548"/>
        <end position="571"/>
    </location>
</feature>
<dbReference type="Pfam" id="PF00854">
    <property type="entry name" value="PTR2"/>
    <property type="match status" value="2"/>
</dbReference>
<evidence type="ECO:0000256" key="2">
    <source>
        <dbReference type="ARBA" id="ARBA00005982"/>
    </source>
</evidence>
<dbReference type="SUPFAM" id="SSF103473">
    <property type="entry name" value="MFS general substrate transporter"/>
    <property type="match status" value="1"/>
</dbReference>
<sequence>MEDQEERAAAPRRRNKLLSVCSFILVVEMCERLCYYTLQGSQRNYLEDSGRGGATRGMQASVAFSVSACWSMVSYMSCMLGGYLADNRLGRYRTILYFAVVYLLGVALVALAAVPSIMASAGGVPLYLLGAFVFVALGTGAIKPNVMNFGADQYDTEDAEELVQQKAFFSYFYLTINIGRPMSHPNGANGFALHPGVVFAMGFTVNLATSGSSEASAGTGYLKAYCIAAGAMLIALLCFALGTPRYVAKGRVARRPMLRVLAAHLRRAAQRHGKGKLCVLAWMLIPIYMIIVLCGSLLGSFPRISQSMTWLAMVLALLSCSLLVLLHRRNDFVEAPDGFLEDSGASADASPAAISTADVRGALDCVPTIICINVGFNILYNAMNNAYPAQACQMDTRLFGEQLNGSFFSLGDAFGIILLVPLYEKVIFPAIYRYRGYHLNRSTKYVLGFFCATLANLSAALLEHLRRSSSTGVSPDFVPCPEELLFTSSCSNGFLLSKCSPGASLPMTRMSAFWMAIPMFLTGAGEILVNPVVYQYVFEEAPPPLRSILQALNLVAAGSISNAMTAALSPLVPENLNEGHLVYFYYVNCLLALVALVVFLYLPEHGLSRPPELGLRTSLLATQDRSASLLGSVQIS</sequence>
<feature type="transmembrane region" description="Helical" evidence="6">
    <location>
        <begin position="583"/>
        <end position="602"/>
    </location>
</feature>